<dbReference type="EMBL" id="JADZGI010000001">
    <property type="protein sequence ID" value="MBH0112358.1"/>
    <property type="molecule type" value="Genomic_DNA"/>
</dbReference>
<gene>
    <name evidence="1" type="ORF">I5E68_05240</name>
</gene>
<dbReference type="RefSeq" id="WP_197161577.1">
    <property type="nucleotide sequence ID" value="NZ_JADZGI010000001.1"/>
</dbReference>
<reference evidence="1" key="1">
    <citation type="submission" date="2020-11" db="EMBL/GenBank/DDBJ databases">
        <title>Novosphingobium aureum sp. nov., a marine bacterium isolated from sediment of a salt flat.</title>
        <authorList>
            <person name="Yoo Y."/>
            <person name="Kim J.-J."/>
        </authorList>
    </citation>
    <scope>NUCLEOTIDE SEQUENCE</scope>
    <source>
        <strain evidence="1">YJ-S2-02</strain>
    </source>
</reference>
<evidence type="ECO:0008006" key="3">
    <source>
        <dbReference type="Google" id="ProtNLM"/>
    </source>
</evidence>
<sequence length="96" mass="11084">MVVHFGEDFSDDYGSLEGAMRAATTDGSVEHREAIVQEWRDWNAWEGVEEDIRPFLHDGFSVAVFLRRPVDGRNLMNWLYDELIAGIRADVGKQWQ</sequence>
<evidence type="ECO:0000313" key="2">
    <source>
        <dbReference type="Proteomes" id="UP000617634"/>
    </source>
</evidence>
<dbReference type="AlphaFoldDB" id="A0A931MK28"/>
<keyword evidence="2" id="KW-1185">Reference proteome</keyword>
<evidence type="ECO:0000313" key="1">
    <source>
        <dbReference type="EMBL" id="MBH0112358.1"/>
    </source>
</evidence>
<name>A0A931MK28_9SPHN</name>
<proteinExistence type="predicted"/>
<protein>
    <recommendedName>
        <fullName evidence="3">CdiI immunity protein domain-containing protein</fullName>
    </recommendedName>
</protein>
<organism evidence="1 2">
    <name type="scientific">Novosphingobium aureum</name>
    <dbReference type="NCBI Taxonomy" id="2792964"/>
    <lineage>
        <taxon>Bacteria</taxon>
        <taxon>Pseudomonadati</taxon>
        <taxon>Pseudomonadota</taxon>
        <taxon>Alphaproteobacteria</taxon>
        <taxon>Sphingomonadales</taxon>
        <taxon>Sphingomonadaceae</taxon>
        <taxon>Novosphingobium</taxon>
    </lineage>
</organism>
<accession>A0A931MK28</accession>
<dbReference type="Proteomes" id="UP000617634">
    <property type="component" value="Unassembled WGS sequence"/>
</dbReference>
<comment type="caution">
    <text evidence="1">The sequence shown here is derived from an EMBL/GenBank/DDBJ whole genome shotgun (WGS) entry which is preliminary data.</text>
</comment>